<dbReference type="EMBL" id="ML769522">
    <property type="protein sequence ID" value="KAE9395940.1"/>
    <property type="molecule type" value="Genomic_DNA"/>
</dbReference>
<sequence>MHQSAKSPEQFLRSKTFDSLKLSRHTTTESLQHLICSETLTPKQEQERKRSAISKLRKRVIDAYIKRASRTNIPVGVLYGYQA</sequence>
<evidence type="ECO:0000313" key="2">
    <source>
        <dbReference type="Proteomes" id="UP000799118"/>
    </source>
</evidence>
<dbReference type="Proteomes" id="UP000799118">
    <property type="component" value="Unassembled WGS sequence"/>
</dbReference>
<gene>
    <name evidence="1" type="ORF">BT96DRAFT_922496</name>
</gene>
<evidence type="ECO:0000313" key="1">
    <source>
        <dbReference type="EMBL" id="KAE9395940.1"/>
    </source>
</evidence>
<reference evidence="1" key="1">
    <citation type="journal article" date="2019" name="Environ. Microbiol.">
        <title>Fungal ecological strategies reflected in gene transcription - a case study of two litter decomposers.</title>
        <authorList>
            <person name="Barbi F."/>
            <person name="Kohler A."/>
            <person name="Barry K."/>
            <person name="Baskaran P."/>
            <person name="Daum C."/>
            <person name="Fauchery L."/>
            <person name="Ihrmark K."/>
            <person name="Kuo A."/>
            <person name="LaButti K."/>
            <person name="Lipzen A."/>
            <person name="Morin E."/>
            <person name="Grigoriev I.V."/>
            <person name="Henrissat B."/>
            <person name="Lindahl B."/>
            <person name="Martin F."/>
        </authorList>
    </citation>
    <scope>NUCLEOTIDE SEQUENCE</scope>
    <source>
        <strain evidence="1">JB14</strain>
    </source>
</reference>
<keyword evidence="2" id="KW-1185">Reference proteome</keyword>
<name>A0A6A4HDS1_9AGAR</name>
<dbReference type="AlphaFoldDB" id="A0A6A4HDS1"/>
<proteinExistence type="predicted"/>
<organism evidence="1 2">
    <name type="scientific">Gymnopus androsaceus JB14</name>
    <dbReference type="NCBI Taxonomy" id="1447944"/>
    <lineage>
        <taxon>Eukaryota</taxon>
        <taxon>Fungi</taxon>
        <taxon>Dikarya</taxon>
        <taxon>Basidiomycota</taxon>
        <taxon>Agaricomycotina</taxon>
        <taxon>Agaricomycetes</taxon>
        <taxon>Agaricomycetidae</taxon>
        <taxon>Agaricales</taxon>
        <taxon>Marasmiineae</taxon>
        <taxon>Omphalotaceae</taxon>
        <taxon>Gymnopus</taxon>
    </lineage>
</organism>
<accession>A0A6A4HDS1</accession>
<protein>
    <submittedName>
        <fullName evidence="1">Uncharacterized protein</fullName>
    </submittedName>
</protein>